<gene>
    <name evidence="1" type="ORF">H9761_10125</name>
</gene>
<dbReference type="EMBL" id="DWWS01000036">
    <property type="protein sequence ID" value="HJC24049.1"/>
    <property type="molecule type" value="Genomic_DNA"/>
</dbReference>
<protein>
    <submittedName>
        <fullName evidence="1">Uncharacterized protein</fullName>
    </submittedName>
</protein>
<sequence>MSRKYHVSHLPDAGSAGELLEQMGKLEGVRSVSITEDLSILDIDAQDELIGPIMESTVNLCRRIAEDCELSYFFPLRDNYL</sequence>
<accession>A0A9D2NHX8</accession>
<reference evidence="1" key="1">
    <citation type="journal article" date="2021" name="PeerJ">
        <title>Extensive microbial diversity within the chicken gut microbiome revealed by metagenomics and culture.</title>
        <authorList>
            <person name="Gilroy R."/>
            <person name="Ravi A."/>
            <person name="Getino M."/>
            <person name="Pursley I."/>
            <person name="Horton D.L."/>
            <person name="Alikhan N.F."/>
            <person name="Baker D."/>
            <person name="Gharbi K."/>
            <person name="Hall N."/>
            <person name="Watson M."/>
            <person name="Adriaenssens E.M."/>
            <person name="Foster-Nyarko E."/>
            <person name="Jarju S."/>
            <person name="Secka A."/>
            <person name="Antonio M."/>
            <person name="Oren A."/>
            <person name="Chaudhuri R.R."/>
            <person name="La Ragione R."/>
            <person name="Hildebrand F."/>
            <person name="Pallen M.J."/>
        </authorList>
    </citation>
    <scope>NUCLEOTIDE SEQUENCE</scope>
    <source>
        <strain evidence="1">USAMLcec2-132</strain>
    </source>
</reference>
<organism evidence="1 2">
    <name type="scientific">Candidatus Eisenbergiella merdavium</name>
    <dbReference type="NCBI Taxonomy" id="2838551"/>
    <lineage>
        <taxon>Bacteria</taxon>
        <taxon>Bacillati</taxon>
        <taxon>Bacillota</taxon>
        <taxon>Clostridia</taxon>
        <taxon>Lachnospirales</taxon>
        <taxon>Lachnospiraceae</taxon>
        <taxon>Eisenbergiella</taxon>
    </lineage>
</organism>
<evidence type="ECO:0000313" key="1">
    <source>
        <dbReference type="EMBL" id="HJC24049.1"/>
    </source>
</evidence>
<dbReference type="AlphaFoldDB" id="A0A9D2NHX8"/>
<evidence type="ECO:0000313" key="2">
    <source>
        <dbReference type="Proteomes" id="UP000823891"/>
    </source>
</evidence>
<reference evidence="1" key="2">
    <citation type="submission" date="2021-04" db="EMBL/GenBank/DDBJ databases">
        <authorList>
            <person name="Gilroy R."/>
        </authorList>
    </citation>
    <scope>NUCLEOTIDE SEQUENCE</scope>
    <source>
        <strain evidence="1">USAMLcec2-132</strain>
    </source>
</reference>
<dbReference type="Proteomes" id="UP000823891">
    <property type="component" value="Unassembled WGS sequence"/>
</dbReference>
<name>A0A9D2NHX8_9FIRM</name>
<comment type="caution">
    <text evidence="1">The sequence shown here is derived from an EMBL/GenBank/DDBJ whole genome shotgun (WGS) entry which is preliminary data.</text>
</comment>
<proteinExistence type="predicted"/>